<keyword evidence="1 4" id="KW-0328">Glycosyltransferase</keyword>
<dbReference type="RefSeq" id="WP_327788475.1">
    <property type="nucleotide sequence ID" value="NZ_JARGEQ010000061.1"/>
</dbReference>
<dbReference type="EMBL" id="JARGEQ010000061">
    <property type="protein sequence ID" value="MDF1586055.1"/>
    <property type="molecule type" value="Genomic_DNA"/>
</dbReference>
<accession>A0AAP3V1F9</accession>
<protein>
    <submittedName>
        <fullName evidence="4">Glycosyltransferase</fullName>
        <ecNumber evidence="4">2.4.-.-</ecNumber>
    </submittedName>
</protein>
<proteinExistence type="predicted"/>
<keyword evidence="5" id="KW-1185">Reference proteome</keyword>
<dbReference type="SUPFAM" id="SSF53756">
    <property type="entry name" value="UDP-Glycosyltransferase/glycogen phosphorylase"/>
    <property type="match status" value="1"/>
</dbReference>
<sequence length="377" mass="40114">MRILHVIPALVTGGAQMMLAKLLEAPGAAHQQRVVALCPGGGLWPRVAASGADPCDLGLTPGEISPRALLRLAALLRRWRPDVVHGWMYHGNLAALLASRLSGRHPAVLWNIRHSLHDMSLEKGATRVVIRASVPLSRLAGATVYNAQVSARQHQRHGYTSRDVEIIPNGFDTERFRPDPQARASLRSELGLAPSTVLLGHAARYHPMKDHLALIRALGRLVGEGADVHLLMAGEGVTPANEALREAIAAGGIDGRVSLLGERQDMPRLLASLDLAILCSAWGEGFPNVLGEAMACGVPCLATDVGDCEMLLQATGGVVPPGDAEALAAALGWFAGMPQEVRRSLGMAARERILQEFALPAVARRYDALYERLGGGA</sequence>
<gene>
    <name evidence="4" type="ORF">PZ740_06625</name>
</gene>
<organism evidence="4 5">
    <name type="scientific">Marinimicrococcus flavescens</name>
    <dbReference type="NCBI Taxonomy" id="3031815"/>
    <lineage>
        <taxon>Bacteria</taxon>
        <taxon>Pseudomonadati</taxon>
        <taxon>Pseudomonadota</taxon>
        <taxon>Alphaproteobacteria</taxon>
        <taxon>Geminicoccales</taxon>
        <taxon>Geminicoccaceae</taxon>
        <taxon>Marinimicrococcus</taxon>
    </lineage>
</organism>
<evidence type="ECO:0000313" key="5">
    <source>
        <dbReference type="Proteomes" id="UP001301140"/>
    </source>
</evidence>
<evidence type="ECO:0000259" key="3">
    <source>
        <dbReference type="Pfam" id="PF13439"/>
    </source>
</evidence>
<dbReference type="Gene3D" id="3.40.50.2000">
    <property type="entry name" value="Glycogen Phosphorylase B"/>
    <property type="match status" value="2"/>
</dbReference>
<keyword evidence="2 4" id="KW-0808">Transferase</keyword>
<feature type="domain" description="Glycosyltransferase subfamily 4-like N-terminal" evidence="3">
    <location>
        <begin position="13"/>
        <end position="175"/>
    </location>
</feature>
<dbReference type="InterPro" id="IPR028098">
    <property type="entry name" value="Glyco_trans_4-like_N"/>
</dbReference>
<evidence type="ECO:0000256" key="2">
    <source>
        <dbReference type="ARBA" id="ARBA00022679"/>
    </source>
</evidence>
<evidence type="ECO:0000313" key="4">
    <source>
        <dbReference type="EMBL" id="MDF1586055.1"/>
    </source>
</evidence>
<dbReference type="GO" id="GO:0016757">
    <property type="term" value="F:glycosyltransferase activity"/>
    <property type="evidence" value="ECO:0007669"/>
    <property type="project" value="UniProtKB-KW"/>
</dbReference>
<dbReference type="Proteomes" id="UP001301140">
    <property type="component" value="Unassembled WGS sequence"/>
</dbReference>
<dbReference type="PANTHER" id="PTHR12526">
    <property type="entry name" value="GLYCOSYLTRANSFERASE"/>
    <property type="match status" value="1"/>
</dbReference>
<dbReference type="EC" id="2.4.-.-" evidence="4"/>
<evidence type="ECO:0000256" key="1">
    <source>
        <dbReference type="ARBA" id="ARBA00022676"/>
    </source>
</evidence>
<dbReference type="Pfam" id="PF13692">
    <property type="entry name" value="Glyco_trans_1_4"/>
    <property type="match status" value="1"/>
</dbReference>
<comment type="caution">
    <text evidence="4">The sequence shown here is derived from an EMBL/GenBank/DDBJ whole genome shotgun (WGS) entry which is preliminary data.</text>
</comment>
<dbReference type="AlphaFoldDB" id="A0AAP3V1F9"/>
<dbReference type="Pfam" id="PF13439">
    <property type="entry name" value="Glyco_transf_4"/>
    <property type="match status" value="1"/>
</dbReference>
<reference evidence="4 5" key="1">
    <citation type="submission" date="2023-03" db="EMBL/GenBank/DDBJ databases">
        <title>YIM 152171 draft genome.</title>
        <authorList>
            <person name="Yang Z."/>
        </authorList>
    </citation>
    <scope>NUCLEOTIDE SEQUENCE [LARGE SCALE GENOMIC DNA]</scope>
    <source>
        <strain evidence="4 5">YIM 152171</strain>
    </source>
</reference>
<dbReference type="PANTHER" id="PTHR12526:SF510">
    <property type="entry name" value="D-INOSITOL 3-PHOSPHATE GLYCOSYLTRANSFERASE"/>
    <property type="match status" value="1"/>
</dbReference>
<name>A0AAP3V1F9_9PROT</name>